<feature type="compositionally biased region" description="Acidic residues" evidence="1">
    <location>
        <begin position="115"/>
        <end position="137"/>
    </location>
</feature>
<dbReference type="InterPro" id="IPR041232">
    <property type="entry name" value="NPL"/>
</dbReference>
<name>A0A0D2MM26_9CHLO</name>
<feature type="compositionally biased region" description="Acidic residues" evidence="1">
    <location>
        <begin position="251"/>
        <end position="276"/>
    </location>
</feature>
<accession>A0A0D2MM26</accession>
<dbReference type="STRING" id="145388.A0A0D2MM26"/>
<dbReference type="RefSeq" id="XP_013900611.1">
    <property type="nucleotide sequence ID" value="XM_014045157.1"/>
</dbReference>
<gene>
    <name evidence="3" type="ORF">MNEG_6371</name>
</gene>
<keyword evidence="4" id="KW-1185">Reference proteome</keyword>
<organism evidence="3 4">
    <name type="scientific">Monoraphidium neglectum</name>
    <dbReference type="NCBI Taxonomy" id="145388"/>
    <lineage>
        <taxon>Eukaryota</taxon>
        <taxon>Viridiplantae</taxon>
        <taxon>Chlorophyta</taxon>
        <taxon>core chlorophytes</taxon>
        <taxon>Chlorophyceae</taxon>
        <taxon>CS clade</taxon>
        <taxon>Sphaeropleales</taxon>
        <taxon>Selenastraceae</taxon>
        <taxon>Monoraphidium</taxon>
    </lineage>
</organism>
<evidence type="ECO:0000256" key="1">
    <source>
        <dbReference type="SAM" id="MobiDB-lite"/>
    </source>
</evidence>
<sequence>MADGEPDFEMIEFWGEEVPPGAKRYSVEVENEPPIFHMIHVTGCALGDAPAKGPHVLKAVHNDKPIALATLEKGAAHQFSLDFGISSTTTFINTGASPVYISGYITRSVQHIEGSDEEDEEDEETYSDEVEDDDEAPDAVPLFGAGASRKKRVRALVDEEAEETSDEDEEGGLSEGGSEDDEGEEDEDEEDDEDEEGDEYDRRLGAKSFADGADEDEDEEGLPALDSDDLVAEADSDDEDGAGRMQLGSSDEGDEGESSGEEEEGEDEDEDESDEDAPPREQKNAPPKRQPQPASTPQPAKKQKVAEAKVPASAPPKVQQQKQAAAGKQQQQQQKQKQANGGDAEAEYLSAIVEYVRSQSAPVPLAALGSKVKRPEGVKAKAKAFVTAHADKLAFDEKAQTVSLRKK</sequence>
<evidence type="ECO:0000313" key="3">
    <source>
        <dbReference type="EMBL" id="KIZ01592.1"/>
    </source>
</evidence>
<evidence type="ECO:0000313" key="4">
    <source>
        <dbReference type="Proteomes" id="UP000054498"/>
    </source>
</evidence>
<dbReference type="OrthoDB" id="515470at2759"/>
<dbReference type="InterPro" id="IPR036824">
    <property type="entry name" value="Nucleoplasmin_core_dom_sf"/>
</dbReference>
<feature type="region of interest" description="Disordered" evidence="1">
    <location>
        <begin position="112"/>
        <end position="344"/>
    </location>
</feature>
<evidence type="ECO:0000259" key="2">
    <source>
        <dbReference type="Pfam" id="PF17800"/>
    </source>
</evidence>
<reference evidence="3 4" key="1">
    <citation type="journal article" date="2013" name="BMC Genomics">
        <title>Reconstruction of the lipid metabolism for the microalga Monoraphidium neglectum from its genome sequence reveals characteristics suitable for biofuel production.</title>
        <authorList>
            <person name="Bogen C."/>
            <person name="Al-Dilaimi A."/>
            <person name="Albersmeier A."/>
            <person name="Wichmann J."/>
            <person name="Grundmann M."/>
            <person name="Rupp O."/>
            <person name="Lauersen K.J."/>
            <person name="Blifernez-Klassen O."/>
            <person name="Kalinowski J."/>
            <person name="Goesmann A."/>
            <person name="Mussgnug J.H."/>
            <person name="Kruse O."/>
        </authorList>
    </citation>
    <scope>NUCLEOTIDE SEQUENCE [LARGE SCALE GENOMIC DNA]</scope>
    <source>
        <strain evidence="3 4">SAG 48.87</strain>
    </source>
</reference>
<feature type="compositionally biased region" description="Acidic residues" evidence="1">
    <location>
        <begin position="158"/>
        <end position="199"/>
    </location>
</feature>
<feature type="compositionally biased region" description="Acidic residues" evidence="1">
    <location>
        <begin position="212"/>
        <end position="240"/>
    </location>
</feature>
<dbReference type="KEGG" id="mng:MNEG_6371"/>
<proteinExistence type="predicted"/>
<protein>
    <recommendedName>
        <fullName evidence="2">Nucleoplasmin-like domain-containing protein</fullName>
    </recommendedName>
</protein>
<feature type="compositionally biased region" description="Low complexity" evidence="1">
    <location>
        <begin position="319"/>
        <end position="339"/>
    </location>
</feature>
<dbReference type="Gene3D" id="2.60.120.340">
    <property type="entry name" value="Nucleoplasmin core domain"/>
    <property type="match status" value="1"/>
</dbReference>
<dbReference type="GeneID" id="25739247"/>
<dbReference type="Proteomes" id="UP000054498">
    <property type="component" value="Unassembled WGS sequence"/>
</dbReference>
<dbReference type="Pfam" id="PF17800">
    <property type="entry name" value="NPL"/>
    <property type="match status" value="1"/>
</dbReference>
<dbReference type="SUPFAM" id="SSF69203">
    <property type="entry name" value="Nucleoplasmin-like core domain"/>
    <property type="match status" value="1"/>
</dbReference>
<feature type="domain" description="Nucleoplasmin-like" evidence="2">
    <location>
        <begin position="13"/>
        <end position="105"/>
    </location>
</feature>
<dbReference type="EMBL" id="KK101246">
    <property type="protein sequence ID" value="KIZ01592.1"/>
    <property type="molecule type" value="Genomic_DNA"/>
</dbReference>
<dbReference type="AlphaFoldDB" id="A0A0D2MM26"/>